<dbReference type="GO" id="GO:0060228">
    <property type="term" value="F:phosphatidylcholine-sterol O-acyltransferase activator activity"/>
    <property type="evidence" value="ECO:0007669"/>
    <property type="project" value="TreeGrafter"/>
</dbReference>
<gene>
    <name evidence="3" type="primary">LOC114445502</name>
</gene>
<dbReference type="GO" id="GO:0055090">
    <property type="term" value="P:acylglycerol homeostasis"/>
    <property type="evidence" value="ECO:0007669"/>
    <property type="project" value="TreeGrafter"/>
</dbReference>
<dbReference type="InParanoid" id="A0A6P7JHH8"/>
<dbReference type="Gene3D" id="1.20.120.20">
    <property type="entry name" value="Apolipoprotein"/>
    <property type="match status" value="1"/>
</dbReference>
<accession>A0A6P7JHH8</accession>
<keyword evidence="2" id="KW-1185">Reference proteome</keyword>
<evidence type="ECO:0000313" key="3">
    <source>
        <dbReference type="RefSeq" id="XP_028276394.1"/>
    </source>
</evidence>
<dbReference type="PANTHER" id="PTHR18976">
    <property type="entry name" value="APOLIPOPROTEIN"/>
    <property type="match status" value="1"/>
</dbReference>
<sequence length="330" mass="36957">MHLKAVIFALSFLTTLAHPLYSDSGEATWADSKANQAHDKTNLTKDVDNLYKSNIDSHGLYSQEEGVNKNPVAEEMQRKLAMESERLRIRLRQELAELRERLSPSPDHLSSSLASMRDRLTPLTQQLQRSFSSNTQDLCSQLSLYLQSLEVAETQAEPSPALYQEAFHWMSQTLEHSSLKVGNIINDFHTTANGVIEHLKEINAGEEDTEVWQEMSSKLGQQVNSLREEAQNRLGTLKEQLASLLGSAQPPKSEVAGSVEWFCQNEALQSQVVQARLERLFMGLEEDIVIHRPSSLSPSFTSSTQQGSPLQEDFSAKLSALIQDILHSVQ</sequence>
<dbReference type="Gene3D" id="1.20.5.1230">
    <property type="entry name" value="Apolipoprotein A-I"/>
    <property type="match status" value="1"/>
</dbReference>
<dbReference type="InterPro" id="IPR050163">
    <property type="entry name" value="Apolipoprotein_A1/A4/E"/>
</dbReference>
<proteinExistence type="predicted"/>
<dbReference type="GeneID" id="114445502"/>
<dbReference type="FunCoup" id="A0A6P7JHH8">
    <property type="interactions" value="155"/>
</dbReference>
<evidence type="ECO:0000256" key="1">
    <source>
        <dbReference type="SAM" id="SignalP"/>
    </source>
</evidence>
<dbReference type="GO" id="GO:0034362">
    <property type="term" value="C:low-density lipoprotein particle"/>
    <property type="evidence" value="ECO:0007669"/>
    <property type="project" value="TreeGrafter"/>
</dbReference>
<evidence type="ECO:0000313" key="2">
    <source>
        <dbReference type="Proteomes" id="UP000515145"/>
    </source>
</evidence>
<protein>
    <submittedName>
        <fullName evidence="3">Uncharacterized protein LOC114445502</fullName>
    </submittedName>
</protein>
<dbReference type="Proteomes" id="UP000515145">
    <property type="component" value="Chromosome 13"/>
</dbReference>
<dbReference type="OrthoDB" id="8942424at2759"/>
<dbReference type="PANTHER" id="PTHR18976:SF29">
    <property type="match status" value="1"/>
</dbReference>
<organism evidence="2 3">
    <name type="scientific">Parambassis ranga</name>
    <name type="common">Indian glassy fish</name>
    <dbReference type="NCBI Taxonomy" id="210632"/>
    <lineage>
        <taxon>Eukaryota</taxon>
        <taxon>Metazoa</taxon>
        <taxon>Chordata</taxon>
        <taxon>Craniata</taxon>
        <taxon>Vertebrata</taxon>
        <taxon>Euteleostomi</taxon>
        <taxon>Actinopterygii</taxon>
        <taxon>Neopterygii</taxon>
        <taxon>Teleostei</taxon>
        <taxon>Neoteleostei</taxon>
        <taxon>Acanthomorphata</taxon>
        <taxon>Ovalentaria</taxon>
        <taxon>Ambassidae</taxon>
        <taxon>Parambassis</taxon>
    </lineage>
</organism>
<feature type="signal peptide" evidence="1">
    <location>
        <begin position="1"/>
        <end position="17"/>
    </location>
</feature>
<dbReference type="GO" id="GO:0005543">
    <property type="term" value="F:phospholipid binding"/>
    <property type="evidence" value="ECO:0007669"/>
    <property type="project" value="TreeGrafter"/>
</dbReference>
<keyword evidence="1" id="KW-0732">Signal</keyword>
<dbReference type="GO" id="GO:0033344">
    <property type="term" value="P:cholesterol efflux"/>
    <property type="evidence" value="ECO:0007669"/>
    <property type="project" value="TreeGrafter"/>
</dbReference>
<dbReference type="SUPFAM" id="SSF58113">
    <property type="entry name" value="Apolipoprotein A-I"/>
    <property type="match status" value="1"/>
</dbReference>
<dbReference type="RefSeq" id="XP_028276394.1">
    <property type="nucleotide sequence ID" value="XM_028420593.1"/>
</dbReference>
<dbReference type="AlphaFoldDB" id="A0A6P7JHH8"/>
<feature type="chain" id="PRO_5028065364" evidence="1">
    <location>
        <begin position="18"/>
        <end position="330"/>
    </location>
</feature>
<dbReference type="GO" id="GO:1903561">
    <property type="term" value="C:extracellular vesicle"/>
    <property type="evidence" value="ECO:0007669"/>
    <property type="project" value="TreeGrafter"/>
</dbReference>
<dbReference type="GO" id="GO:0034364">
    <property type="term" value="C:high-density lipoprotein particle"/>
    <property type="evidence" value="ECO:0007669"/>
    <property type="project" value="TreeGrafter"/>
</dbReference>
<dbReference type="GO" id="GO:0120020">
    <property type="term" value="F:cholesterol transfer activity"/>
    <property type="evidence" value="ECO:0007669"/>
    <property type="project" value="TreeGrafter"/>
</dbReference>
<dbReference type="GO" id="GO:0008203">
    <property type="term" value="P:cholesterol metabolic process"/>
    <property type="evidence" value="ECO:0007669"/>
    <property type="project" value="TreeGrafter"/>
</dbReference>
<name>A0A6P7JHH8_9TELE</name>
<dbReference type="GO" id="GO:0034361">
    <property type="term" value="C:very-low-density lipoprotein particle"/>
    <property type="evidence" value="ECO:0007669"/>
    <property type="project" value="TreeGrafter"/>
</dbReference>
<dbReference type="GO" id="GO:0033700">
    <property type="term" value="P:phospholipid efflux"/>
    <property type="evidence" value="ECO:0007669"/>
    <property type="project" value="TreeGrafter"/>
</dbReference>
<dbReference type="GO" id="GO:0042627">
    <property type="term" value="C:chylomicron"/>
    <property type="evidence" value="ECO:0007669"/>
    <property type="project" value="TreeGrafter"/>
</dbReference>
<reference evidence="3" key="1">
    <citation type="submission" date="2025-08" db="UniProtKB">
        <authorList>
            <consortium name="RefSeq"/>
        </authorList>
    </citation>
    <scope>IDENTIFICATION</scope>
</reference>